<dbReference type="InterPro" id="IPR018247">
    <property type="entry name" value="EF_Hand_1_Ca_BS"/>
</dbReference>
<sequence>MLSDDSKLLPNAWLNDGFGDCRTTTVGAQQGSFTTCATLVFALIGTQTRMKFVSDANVQKALGMITDLCGFISLAATLYGYYTDCYLAIKRQQTIDDEDYRAEVYLGPGYFCYLVCLFGAFMRALFHWLTPLAPRPDENGKMIYHGSGCAFGIPKNLIDALDENGDGKISCSELTKLSSAYDRYRQQKNTERRLSTVSISETITEEPKASLAGNAA</sequence>
<evidence type="ECO:0000313" key="2">
    <source>
        <dbReference type="EMBL" id="CAD9414424.1"/>
    </source>
</evidence>
<dbReference type="EMBL" id="HBGT01015539">
    <property type="protein sequence ID" value="CAD9414424.1"/>
    <property type="molecule type" value="Transcribed_RNA"/>
</dbReference>
<dbReference type="PROSITE" id="PS00018">
    <property type="entry name" value="EF_HAND_1"/>
    <property type="match status" value="1"/>
</dbReference>
<accession>A0A7S2FW55</accession>
<keyword evidence="1" id="KW-1133">Transmembrane helix</keyword>
<keyword evidence="1" id="KW-0472">Membrane</keyword>
<reference evidence="2" key="1">
    <citation type="submission" date="2021-01" db="EMBL/GenBank/DDBJ databases">
        <authorList>
            <person name="Corre E."/>
            <person name="Pelletier E."/>
            <person name="Niang G."/>
            <person name="Scheremetjew M."/>
            <person name="Finn R."/>
            <person name="Kale V."/>
            <person name="Holt S."/>
            <person name="Cochrane G."/>
            <person name="Meng A."/>
            <person name="Brown T."/>
            <person name="Cohen L."/>
        </authorList>
    </citation>
    <scope>NUCLEOTIDE SEQUENCE</scope>
    <source>
        <strain evidence="2">RCC1693</strain>
    </source>
</reference>
<protein>
    <submittedName>
        <fullName evidence="2">Uncharacterized protein</fullName>
    </submittedName>
</protein>
<dbReference type="AlphaFoldDB" id="A0A7S2FW55"/>
<keyword evidence="1" id="KW-0812">Transmembrane</keyword>
<proteinExistence type="predicted"/>
<gene>
    <name evidence="2" type="ORF">FPAR1323_LOCUS8294</name>
</gene>
<organism evidence="2">
    <name type="scientific">Florenciella parvula</name>
    <dbReference type="NCBI Taxonomy" id="236787"/>
    <lineage>
        <taxon>Eukaryota</taxon>
        <taxon>Sar</taxon>
        <taxon>Stramenopiles</taxon>
        <taxon>Ochrophyta</taxon>
        <taxon>Dictyochophyceae</taxon>
        <taxon>Florenciellales</taxon>
        <taxon>Florenciella</taxon>
    </lineage>
</organism>
<name>A0A7S2FW55_9STRA</name>
<feature type="transmembrane region" description="Helical" evidence="1">
    <location>
        <begin position="110"/>
        <end position="129"/>
    </location>
</feature>
<feature type="transmembrane region" description="Helical" evidence="1">
    <location>
        <begin position="61"/>
        <end position="82"/>
    </location>
</feature>
<evidence type="ECO:0000256" key="1">
    <source>
        <dbReference type="SAM" id="Phobius"/>
    </source>
</evidence>